<evidence type="ECO:0000259" key="3">
    <source>
        <dbReference type="Pfam" id="PF12828"/>
    </source>
</evidence>
<dbReference type="eggNOG" id="ENOG502R4GW">
    <property type="taxonomic scope" value="Eukaryota"/>
</dbReference>
<evidence type="ECO:0000313" key="4">
    <source>
        <dbReference type="EMBL" id="EMF16213.1"/>
    </source>
</evidence>
<dbReference type="HOGENOM" id="CLU_024451_0_0_1"/>
<dbReference type="Pfam" id="PF12828">
    <property type="entry name" value="PXB"/>
    <property type="match status" value="1"/>
</dbReference>
<protein>
    <recommendedName>
        <fullName evidence="6">Px domain containing protein</fullName>
    </recommendedName>
</protein>
<evidence type="ECO:0000313" key="5">
    <source>
        <dbReference type="Proteomes" id="UP000016931"/>
    </source>
</evidence>
<dbReference type="PANTHER" id="PTHR47185">
    <property type="entry name" value="PX DOMAIN-CONTAINING PROTEIN YPR097W"/>
    <property type="match status" value="1"/>
</dbReference>
<dbReference type="Pfam" id="PF12825">
    <property type="entry name" value="DUF3818"/>
    <property type="match status" value="2"/>
</dbReference>
<dbReference type="Proteomes" id="UP000016931">
    <property type="component" value="Unassembled WGS sequence"/>
</dbReference>
<dbReference type="PANTHER" id="PTHR47185:SF2">
    <property type="entry name" value="FUNGAL PROTEIN"/>
    <property type="match status" value="1"/>
</dbReference>
<dbReference type="InterPro" id="IPR047168">
    <property type="entry name" value="LEC1-like"/>
</dbReference>
<proteinExistence type="predicted"/>
<keyword evidence="5" id="KW-1185">Reference proteome</keyword>
<evidence type="ECO:0000256" key="1">
    <source>
        <dbReference type="SAM" id="MobiDB-lite"/>
    </source>
</evidence>
<accession>N1QKR9</accession>
<evidence type="ECO:0000259" key="2">
    <source>
        <dbReference type="Pfam" id="PF12825"/>
    </source>
</evidence>
<organism evidence="4 5">
    <name type="scientific">Sphaerulina musiva (strain SO2202)</name>
    <name type="common">Poplar stem canker fungus</name>
    <name type="synonym">Septoria musiva</name>
    <dbReference type="NCBI Taxonomy" id="692275"/>
    <lineage>
        <taxon>Eukaryota</taxon>
        <taxon>Fungi</taxon>
        <taxon>Dikarya</taxon>
        <taxon>Ascomycota</taxon>
        <taxon>Pezizomycotina</taxon>
        <taxon>Dothideomycetes</taxon>
        <taxon>Dothideomycetidae</taxon>
        <taxon>Mycosphaerellales</taxon>
        <taxon>Mycosphaerellaceae</taxon>
        <taxon>Sphaerulina</taxon>
    </lineage>
</organism>
<dbReference type="RefSeq" id="XP_016764334.1">
    <property type="nucleotide sequence ID" value="XM_016903108.1"/>
</dbReference>
<dbReference type="AlphaFoldDB" id="N1QKR9"/>
<dbReference type="InterPro" id="IPR024554">
    <property type="entry name" value="LEC1-like_C"/>
</dbReference>
<dbReference type="OrthoDB" id="2117459at2759"/>
<dbReference type="OMA" id="MINGMMR"/>
<dbReference type="InterPro" id="IPR024555">
    <property type="entry name" value="PX-associated"/>
</dbReference>
<feature type="domain" description="PX" evidence="2">
    <location>
        <begin position="361"/>
        <end position="498"/>
    </location>
</feature>
<dbReference type="GO" id="GO:0035091">
    <property type="term" value="F:phosphatidylinositol binding"/>
    <property type="evidence" value="ECO:0007669"/>
    <property type="project" value="TreeGrafter"/>
</dbReference>
<feature type="domain" description="PX-associated" evidence="3">
    <location>
        <begin position="10"/>
        <end position="125"/>
    </location>
</feature>
<evidence type="ECO:0008006" key="6">
    <source>
        <dbReference type="Google" id="ProtNLM"/>
    </source>
</evidence>
<dbReference type="EMBL" id="KB456260">
    <property type="protein sequence ID" value="EMF16213.1"/>
    <property type="molecule type" value="Genomic_DNA"/>
</dbReference>
<dbReference type="STRING" id="692275.N1QKR9"/>
<gene>
    <name evidence="4" type="ORF">SEPMUDRAFT_145528</name>
</gene>
<feature type="domain" description="PX" evidence="2">
    <location>
        <begin position="169"/>
        <end position="358"/>
    </location>
</feature>
<feature type="region of interest" description="Disordered" evidence="1">
    <location>
        <begin position="620"/>
        <end position="642"/>
    </location>
</feature>
<reference evidence="4 5" key="1">
    <citation type="journal article" date="2012" name="PLoS Pathog.">
        <title>Diverse lifestyles and strategies of plant pathogenesis encoded in the genomes of eighteen Dothideomycetes fungi.</title>
        <authorList>
            <person name="Ohm R.A."/>
            <person name="Feau N."/>
            <person name="Henrissat B."/>
            <person name="Schoch C.L."/>
            <person name="Horwitz B.A."/>
            <person name="Barry K.W."/>
            <person name="Condon B.J."/>
            <person name="Copeland A.C."/>
            <person name="Dhillon B."/>
            <person name="Glaser F."/>
            <person name="Hesse C.N."/>
            <person name="Kosti I."/>
            <person name="LaButti K."/>
            <person name="Lindquist E.A."/>
            <person name="Lucas S."/>
            <person name="Salamov A.A."/>
            <person name="Bradshaw R.E."/>
            <person name="Ciuffetti L."/>
            <person name="Hamelin R.C."/>
            <person name="Kema G.H.J."/>
            <person name="Lawrence C."/>
            <person name="Scott J.A."/>
            <person name="Spatafora J.W."/>
            <person name="Turgeon B.G."/>
            <person name="de Wit P.J.G.M."/>
            <person name="Zhong S."/>
            <person name="Goodwin S.B."/>
            <person name="Grigoriev I.V."/>
        </authorList>
    </citation>
    <scope>NUCLEOTIDE SEQUENCE [LARGE SCALE GENOMIC DNA]</scope>
    <source>
        <strain evidence="4 5">SO2202</strain>
    </source>
</reference>
<name>N1QKR9_SPHMS</name>
<sequence length="668" mass="74846">MATPAPGTLTLSADQSKALFDILTHQQTYQEIEDFKYPGAIHNYGPPFQKNVASPQSPILQTLVSKFLIKLPGLRDVSPEFWKGRVDALVQELSEAELSESYDKGLLGIRKTLATAISALLEYPARGVLGGFPKEEVKRSTTYDTTNPEDVLQAWQDCVQQAVYGNLIDELFAKAAETDDLTKHDSLVQGMHEFMVVNIASIMHYTLVLSPEGPTMLRMLSSVHNLIPYTIIRQTLKVGNVATMLSGVMRIVLAKASVATVTNWIGLSSGADEGMNLMQQIMSQVLSWDKRELKKRAEKIEKAKDGPPKDVLAEIKNWISRSRQEHEETRKHSQEQNMSIVAMILALSSVSSEMSPAQHAKAQEYLSLQLAIRDRQQIVKVLCQRHPDILTAAIRDAVDAYTPMIRHVHQAVNLSDTLWDFERFLTDLLKISIVNDTKKEQQGQQQQSQQPQKAPSVEDFVDLLHRHQSSCHKFIHQFAKNGKEMTEWWKEYIHMAAANFRKNDTPPPSESIVSDKMTTGGLQQALETEFSHLSPADQKTIHEELDAWKSYIDQLHHASTARITAVIKRTHSTPFGPGAYLARWQQLLDDTPITPATAQGPVRHGADRAVKENSRANIEGADAHRDGSQEAEQQQIQKAVADKMPTAPVCEAVSRLLWPKFRQALISQ</sequence>
<dbReference type="GeneID" id="27900245"/>